<dbReference type="EMBL" id="CP006585">
    <property type="protein sequence ID" value="AGW14640.1"/>
    <property type="molecule type" value="Genomic_DNA"/>
</dbReference>
<dbReference type="AlphaFoldDB" id="T2GDJ4"/>
<keyword evidence="4" id="KW-1185">Reference proteome</keyword>
<evidence type="ECO:0000259" key="2">
    <source>
        <dbReference type="Pfam" id="PF13581"/>
    </source>
</evidence>
<reference evidence="4" key="2">
    <citation type="submission" date="2013-07" db="EMBL/GenBank/DDBJ databases">
        <authorList>
            <person name="Morais-Silva F.O."/>
            <person name="Rezende A.M."/>
            <person name="Pimentel C."/>
            <person name="Resende D.M."/>
            <person name="Santos C.I."/>
            <person name="Clemente C."/>
            <person name="de Oliveira L.M."/>
            <person name="da Silva S.M."/>
            <person name="Costa D.A."/>
            <person name="Varela-Raposo A."/>
            <person name="Horacio E.C.A."/>
            <person name="Matos M."/>
            <person name="Flores O."/>
            <person name="Ruiz J.C."/>
            <person name="Rodrigues-Pousada C."/>
        </authorList>
    </citation>
    <scope>NUCLEOTIDE SEQUENCE [LARGE SCALE GENOMIC DNA]</scope>
    <source>
        <strain evidence="4">ATCC 19364 / DSM 1382 / NCIMB 9332 / VKM B-1759</strain>
    </source>
</reference>
<feature type="domain" description="Histidine kinase/HSP90-like ATPase" evidence="2">
    <location>
        <begin position="8"/>
        <end position="132"/>
    </location>
</feature>
<gene>
    <name evidence="3" type="ORF">DGI_2914</name>
</gene>
<protein>
    <submittedName>
        <fullName evidence="3">Putative sigma factor serine-protein kinase family protein</fullName>
    </submittedName>
</protein>
<evidence type="ECO:0000313" key="4">
    <source>
        <dbReference type="Proteomes" id="UP000016587"/>
    </source>
</evidence>
<keyword evidence="1" id="KW-0723">Serine/threonine-protein kinase</keyword>
<dbReference type="STRING" id="1121448.DGI_2914"/>
<name>T2GDJ4_MEGG1</name>
<organism evidence="3 4">
    <name type="scientific">Megalodesulfovibrio gigas (strain ATCC 19364 / DSM 1382 / NCIMB 9332 / VKM B-1759)</name>
    <name type="common">Desulfovibrio gigas</name>
    <dbReference type="NCBI Taxonomy" id="1121448"/>
    <lineage>
        <taxon>Bacteria</taxon>
        <taxon>Pseudomonadati</taxon>
        <taxon>Thermodesulfobacteriota</taxon>
        <taxon>Desulfovibrionia</taxon>
        <taxon>Desulfovibrionales</taxon>
        <taxon>Desulfovibrionaceae</taxon>
        <taxon>Megalodesulfovibrio</taxon>
    </lineage>
</organism>
<dbReference type="KEGG" id="dgg:DGI_2914"/>
<keyword evidence="3" id="KW-0808">Transferase</keyword>
<dbReference type="PATRIC" id="fig|1121448.10.peg.2878"/>
<dbReference type="CDD" id="cd16936">
    <property type="entry name" value="HATPase_RsbW-like"/>
    <property type="match status" value="1"/>
</dbReference>
<dbReference type="Proteomes" id="UP000016587">
    <property type="component" value="Chromosome"/>
</dbReference>
<dbReference type="eggNOG" id="COG2172">
    <property type="taxonomic scope" value="Bacteria"/>
</dbReference>
<evidence type="ECO:0000256" key="1">
    <source>
        <dbReference type="ARBA" id="ARBA00022527"/>
    </source>
</evidence>
<proteinExistence type="predicted"/>
<dbReference type="RefSeq" id="WP_021761693.1">
    <property type="nucleotide sequence ID" value="NC_022444.1"/>
</dbReference>
<dbReference type="GO" id="GO:0004674">
    <property type="term" value="F:protein serine/threonine kinase activity"/>
    <property type="evidence" value="ECO:0007669"/>
    <property type="project" value="UniProtKB-KW"/>
</dbReference>
<dbReference type="SUPFAM" id="SSF55874">
    <property type="entry name" value="ATPase domain of HSP90 chaperone/DNA topoisomerase II/histidine kinase"/>
    <property type="match status" value="1"/>
</dbReference>
<dbReference type="InterPro" id="IPR003594">
    <property type="entry name" value="HATPase_dom"/>
</dbReference>
<dbReference type="OrthoDB" id="9792240at2"/>
<dbReference type="InterPro" id="IPR050267">
    <property type="entry name" value="Anti-sigma-factor_SerPK"/>
</dbReference>
<dbReference type="InterPro" id="IPR036890">
    <property type="entry name" value="HATPase_C_sf"/>
</dbReference>
<dbReference type="Pfam" id="PF13581">
    <property type="entry name" value="HATPase_c_2"/>
    <property type="match status" value="1"/>
</dbReference>
<keyword evidence="3" id="KW-0418">Kinase</keyword>
<evidence type="ECO:0000313" key="3">
    <source>
        <dbReference type="EMBL" id="AGW14640.1"/>
    </source>
</evidence>
<accession>T2GDJ4</accession>
<dbReference type="HOGENOM" id="CLU_090336_24_2_7"/>
<reference evidence="3 4" key="1">
    <citation type="journal article" date="2013" name="J. Bacteriol.">
        <title>Roles of HynAB and Ech, the only two hydrogenases found in the model sulfate reducer Desulfovibrio gigas.</title>
        <authorList>
            <person name="Morais-Silva F.O."/>
            <person name="Santos C.I."/>
            <person name="Rodrigues R."/>
            <person name="Pereira I.A."/>
            <person name="Rodrigues-Pousada C."/>
        </authorList>
    </citation>
    <scope>NUCLEOTIDE SEQUENCE [LARGE SCALE GENOMIC DNA]</scope>
    <source>
        <strain evidence="4">ATCC 19364 / DSM 1382 / NCIMB 9332 / VKM B-1759</strain>
    </source>
</reference>
<dbReference type="PANTHER" id="PTHR35526">
    <property type="entry name" value="ANTI-SIGMA-F FACTOR RSBW-RELATED"/>
    <property type="match status" value="1"/>
</dbReference>
<sequence>MSASIERPASLDCIEEFKAFLKSEAVAGGVPEIEMGRVALALEEVLTNIVYYAYPKAEGRINPRHTIQLACKASDGQLLMRIVDRGKPFNVLASSSGGLDMLGGGGMGIYLVRKIMDKVQYERIGDFNVLRLLYKSKAAR</sequence>
<dbReference type="Gene3D" id="3.30.565.10">
    <property type="entry name" value="Histidine kinase-like ATPase, C-terminal domain"/>
    <property type="match status" value="1"/>
</dbReference>